<accession>A0ABR9HG78</accession>
<dbReference type="Proteomes" id="UP000598217">
    <property type="component" value="Unassembled WGS sequence"/>
</dbReference>
<reference evidence="1 2" key="1">
    <citation type="submission" date="2020-10" db="EMBL/GenBank/DDBJ databases">
        <title>Sequencing the genomes of 1000 actinobacteria strains.</title>
        <authorList>
            <person name="Klenk H.-P."/>
        </authorList>
    </citation>
    <scope>NUCLEOTIDE SEQUENCE [LARGE SCALE GENOMIC DNA]</scope>
    <source>
        <strain evidence="1 2">DSM 45157</strain>
    </source>
</reference>
<name>A0ABR9HG78_9ACTN</name>
<protein>
    <submittedName>
        <fullName evidence="1">Uncharacterized protein</fullName>
    </submittedName>
</protein>
<sequence length="35" mass="3705">MRTTNTEEAVTMGDLAQALGERSVLADVSAAEPNR</sequence>
<proteinExistence type="predicted"/>
<dbReference type="EMBL" id="JADBDY010000001">
    <property type="protein sequence ID" value="MBE1458041.1"/>
    <property type="molecule type" value="Genomic_DNA"/>
</dbReference>
<comment type="caution">
    <text evidence="1">The sequence shown here is derived from an EMBL/GenBank/DDBJ whole genome shotgun (WGS) entry which is preliminary data.</text>
</comment>
<organism evidence="1 2">
    <name type="scientific">Nocardiopsis terrae</name>
    <dbReference type="NCBI Taxonomy" id="372655"/>
    <lineage>
        <taxon>Bacteria</taxon>
        <taxon>Bacillati</taxon>
        <taxon>Actinomycetota</taxon>
        <taxon>Actinomycetes</taxon>
        <taxon>Streptosporangiales</taxon>
        <taxon>Nocardiopsidaceae</taxon>
        <taxon>Nocardiopsis</taxon>
    </lineage>
</organism>
<evidence type="ECO:0000313" key="1">
    <source>
        <dbReference type="EMBL" id="MBE1458041.1"/>
    </source>
</evidence>
<gene>
    <name evidence="1" type="ORF">H4W79_002255</name>
</gene>
<keyword evidence="2" id="KW-1185">Reference proteome</keyword>
<evidence type="ECO:0000313" key="2">
    <source>
        <dbReference type="Proteomes" id="UP000598217"/>
    </source>
</evidence>